<feature type="transmembrane region" description="Helical" evidence="1">
    <location>
        <begin position="165"/>
        <end position="187"/>
    </location>
</feature>
<organism evidence="2 3">
    <name type="scientific">Nocardia speluncae</name>
    <dbReference type="NCBI Taxonomy" id="419477"/>
    <lineage>
        <taxon>Bacteria</taxon>
        <taxon>Bacillati</taxon>
        <taxon>Actinomycetota</taxon>
        <taxon>Actinomycetes</taxon>
        <taxon>Mycobacteriales</taxon>
        <taxon>Nocardiaceae</taxon>
        <taxon>Nocardia</taxon>
    </lineage>
</organism>
<sequence>MALTPIDNAPQRIAAPTKIVATVGALVAVWCAIFAAISFWFEFTEKFATGPHAANADAISVMNWYVAALKLLGVAVAVLAVTQPPKFLQPKVVGTILWAAFSTVVIYVVGSLTQAAVMLTGVAGDAEHLDLASGGYVFAFLLASAGFGILALSYARRAGLGKREVLLGICGGPLVLGSTLFILPALLRVAGMLSG</sequence>
<keyword evidence="3" id="KW-1185">Reference proteome</keyword>
<evidence type="ECO:0000313" key="2">
    <source>
        <dbReference type="EMBL" id="NKY33091.1"/>
    </source>
</evidence>
<keyword evidence="1" id="KW-1133">Transmembrane helix</keyword>
<feature type="transmembrane region" description="Helical" evidence="1">
    <location>
        <begin position="93"/>
        <end position="113"/>
    </location>
</feature>
<dbReference type="Proteomes" id="UP000565715">
    <property type="component" value="Unassembled WGS sequence"/>
</dbReference>
<keyword evidence="1" id="KW-0472">Membrane</keyword>
<evidence type="ECO:0000313" key="3">
    <source>
        <dbReference type="Proteomes" id="UP000565715"/>
    </source>
</evidence>
<name>A0A846XA01_9NOCA</name>
<evidence type="ECO:0000256" key="1">
    <source>
        <dbReference type="SAM" id="Phobius"/>
    </source>
</evidence>
<accession>A0A846XA01</accession>
<proteinExistence type="predicted"/>
<reference evidence="2 3" key="1">
    <citation type="submission" date="2020-04" db="EMBL/GenBank/DDBJ databases">
        <title>MicrobeNet Type strains.</title>
        <authorList>
            <person name="Nicholson A.C."/>
        </authorList>
    </citation>
    <scope>NUCLEOTIDE SEQUENCE [LARGE SCALE GENOMIC DNA]</scope>
    <source>
        <strain evidence="2 3">DSM 45078</strain>
    </source>
</reference>
<feature type="transmembrane region" description="Helical" evidence="1">
    <location>
        <begin position="20"/>
        <end position="41"/>
    </location>
</feature>
<keyword evidence="1" id="KW-0812">Transmembrane</keyword>
<feature type="transmembrane region" description="Helical" evidence="1">
    <location>
        <begin position="61"/>
        <end position="81"/>
    </location>
</feature>
<dbReference type="EMBL" id="JAAXOO010000002">
    <property type="protein sequence ID" value="NKY33091.1"/>
    <property type="molecule type" value="Genomic_DNA"/>
</dbReference>
<protein>
    <submittedName>
        <fullName evidence="2">Uncharacterized protein</fullName>
    </submittedName>
</protein>
<dbReference type="RefSeq" id="WP_068040466.1">
    <property type="nucleotide sequence ID" value="NZ_JAAXOO010000002.1"/>
</dbReference>
<dbReference type="AlphaFoldDB" id="A0A846XA01"/>
<comment type="caution">
    <text evidence="2">The sequence shown here is derived from an EMBL/GenBank/DDBJ whole genome shotgun (WGS) entry which is preliminary data.</text>
</comment>
<feature type="transmembrane region" description="Helical" evidence="1">
    <location>
        <begin position="133"/>
        <end position="153"/>
    </location>
</feature>
<gene>
    <name evidence="2" type="ORF">HGA13_08415</name>
</gene>